<dbReference type="InterPro" id="IPR051068">
    <property type="entry name" value="MFS_Domain-Containing_Protein"/>
</dbReference>
<evidence type="ECO:0000256" key="5">
    <source>
        <dbReference type="SAM" id="MobiDB-lite"/>
    </source>
</evidence>
<feature type="compositionally biased region" description="Polar residues" evidence="5">
    <location>
        <begin position="167"/>
        <end position="188"/>
    </location>
</feature>
<evidence type="ECO:0008006" key="8">
    <source>
        <dbReference type="Google" id="ProtNLM"/>
    </source>
</evidence>
<evidence type="ECO:0000256" key="4">
    <source>
        <dbReference type="ARBA" id="ARBA00023136"/>
    </source>
</evidence>
<dbReference type="AlphaFoldDB" id="A0A7S2XPH5"/>
<feature type="transmembrane region" description="Helical" evidence="6">
    <location>
        <begin position="750"/>
        <end position="775"/>
    </location>
</feature>
<dbReference type="InterPro" id="IPR036259">
    <property type="entry name" value="MFS_trans_sf"/>
</dbReference>
<evidence type="ECO:0000256" key="1">
    <source>
        <dbReference type="ARBA" id="ARBA00004141"/>
    </source>
</evidence>
<protein>
    <recommendedName>
        <fullName evidence="8">SPX domain-containing protein</fullName>
    </recommendedName>
</protein>
<feature type="compositionally biased region" description="Basic and acidic residues" evidence="5">
    <location>
        <begin position="667"/>
        <end position="676"/>
    </location>
</feature>
<evidence type="ECO:0000313" key="7">
    <source>
        <dbReference type="EMBL" id="CAD9820775.1"/>
    </source>
</evidence>
<dbReference type="SUPFAM" id="SSF103473">
    <property type="entry name" value="MFS general substrate transporter"/>
    <property type="match status" value="1"/>
</dbReference>
<evidence type="ECO:0000256" key="3">
    <source>
        <dbReference type="ARBA" id="ARBA00022989"/>
    </source>
</evidence>
<feature type="transmembrane region" description="Helical" evidence="6">
    <location>
        <begin position="467"/>
        <end position="486"/>
    </location>
</feature>
<feature type="compositionally biased region" description="Polar residues" evidence="5">
    <location>
        <begin position="677"/>
        <end position="689"/>
    </location>
</feature>
<evidence type="ECO:0000256" key="2">
    <source>
        <dbReference type="ARBA" id="ARBA00022692"/>
    </source>
</evidence>
<organism evidence="7">
    <name type="scientific">Attheya septentrionalis</name>
    <dbReference type="NCBI Taxonomy" id="420275"/>
    <lineage>
        <taxon>Eukaryota</taxon>
        <taxon>Sar</taxon>
        <taxon>Stramenopiles</taxon>
        <taxon>Ochrophyta</taxon>
        <taxon>Bacillariophyta</taxon>
        <taxon>Coscinodiscophyceae</taxon>
        <taxon>Chaetocerotophycidae</taxon>
        <taxon>Chaetocerotales</taxon>
        <taxon>Attheyaceae</taxon>
        <taxon>Attheya</taxon>
    </lineage>
</organism>
<name>A0A7S2XPH5_9STRA</name>
<dbReference type="GO" id="GO:0016020">
    <property type="term" value="C:membrane"/>
    <property type="evidence" value="ECO:0007669"/>
    <property type="project" value="UniProtKB-SubCell"/>
</dbReference>
<feature type="transmembrane region" description="Helical" evidence="6">
    <location>
        <begin position="820"/>
        <end position="839"/>
    </location>
</feature>
<keyword evidence="2 6" id="KW-0812">Transmembrane</keyword>
<keyword evidence="3 6" id="KW-1133">Transmembrane helix</keyword>
<feature type="transmembrane region" description="Helical" evidence="6">
    <location>
        <begin position="534"/>
        <end position="554"/>
    </location>
</feature>
<reference evidence="7" key="1">
    <citation type="submission" date="2021-01" db="EMBL/GenBank/DDBJ databases">
        <authorList>
            <person name="Corre E."/>
            <person name="Pelletier E."/>
            <person name="Niang G."/>
            <person name="Scheremetjew M."/>
            <person name="Finn R."/>
            <person name="Kale V."/>
            <person name="Holt S."/>
            <person name="Cochrane G."/>
            <person name="Meng A."/>
            <person name="Brown T."/>
            <person name="Cohen L."/>
        </authorList>
    </citation>
    <scope>NUCLEOTIDE SEQUENCE</scope>
    <source>
        <strain evidence="7">CCMP2084</strain>
    </source>
</reference>
<proteinExistence type="predicted"/>
<feature type="transmembrane region" description="Helical" evidence="6">
    <location>
        <begin position="859"/>
        <end position="877"/>
    </location>
</feature>
<dbReference type="PANTHER" id="PTHR23510:SF64">
    <property type="entry name" value="INNER MEMBRANE TRANSPORT PROTEIN YAJR"/>
    <property type="match status" value="1"/>
</dbReference>
<dbReference type="Pfam" id="PF07690">
    <property type="entry name" value="MFS_1"/>
    <property type="match status" value="1"/>
</dbReference>
<feature type="transmembrane region" description="Helical" evidence="6">
    <location>
        <begin position="926"/>
        <end position="945"/>
    </location>
</feature>
<dbReference type="EMBL" id="HBHQ01018788">
    <property type="protein sequence ID" value="CAD9820775.1"/>
    <property type="molecule type" value="Transcribed_RNA"/>
</dbReference>
<dbReference type="PANTHER" id="PTHR23510">
    <property type="entry name" value="INNER MEMBRANE TRANSPORT PROTEIN YAJR"/>
    <property type="match status" value="1"/>
</dbReference>
<dbReference type="InterPro" id="IPR011701">
    <property type="entry name" value="MFS"/>
</dbReference>
<dbReference type="GO" id="GO:0022857">
    <property type="term" value="F:transmembrane transporter activity"/>
    <property type="evidence" value="ECO:0007669"/>
    <property type="project" value="InterPro"/>
</dbReference>
<dbReference type="Gene3D" id="1.20.1250.20">
    <property type="entry name" value="MFS general substrate transporter like domains"/>
    <property type="match status" value="1"/>
</dbReference>
<accession>A0A7S2XPH5</accession>
<feature type="transmembrane region" description="Helical" evidence="6">
    <location>
        <begin position="884"/>
        <end position="906"/>
    </location>
</feature>
<sequence length="954" mass="106396">MVEAATQGFGAYILRALRVDEEHDWSSNYIDYAAFKRLLSSFSQRRAWLRNALREMPDHRMTEEEFRTALLHFVEETTPLSGSIIAPKFLSGDNVMPQISETDNSNLSYTNRCSSPEVLQTSDFVYGEVPSITGNSKHSIKGLPVPPRVAADEDSSCGSSAPYRSLTDANRLSGSRKSGGTESGSSSRFLARKPKRMKERKIMRLISGMERSELGEFLDEEIYRAASFYRARLARLSQASAEISERPTQTVGWTFVSVGDEILELLDFVTINVAATRQILIRYDAFVLTFGGTPISSWYMKERRTLNQSWFKELLGHQDLLALAHSHIRLGNTVGIDEGDNGHFKYSRQIYSNSSSRSENYANDFTYQMDMFKHILSKTQRTFEQASNGYMVSRDSIVATLRDYFLLGSISESLRLQPQYLEFRGQSLSAEMKLLVDWRETKVPPEPDLLSGMPDHMFRSLDSKQRLAIVLNLASTCLYMMNYFIVEPSSTKYVNALGCRDSMSGMLIGALPCAVLISSLLYSMWSNYSFRRPLLASGVLLICGNILYASAYSFKSIRLALAGRFLTGLGGPKSINRRVIADITPMAIRTAINAFFGTAVAVGTALGPATAVRLDSVDFQFEIPLFGTFYVNGMTSPGCLMAILWTIFTIIIAFKFEEPSRLGLQEQKEKEAETNLRRSSTCDQSTSEIPISKPTRDSSSNQLSPSLINAAPNWFSFDDNDIQELQPIKEEDDSTFFGSVRFFCKNTTQAVWVCMLLLFCKMFAIESVVSSTSALTKNRYGWQVKQVGTLGCINGMLMIPISVGIGALSNKYQDRDLMTALICIAICGMLLLIDVSDLVSTETNGYNYDDSFSVGTERYVSGYFMVFCACQAFDSVIGSALSKVIPTVLASGTLNSGLIATWVGTLGRTCGDVFISTMGFINIRQFMNLLFLPNLFVLLFCFTVLRRNYDILAV</sequence>
<feature type="region of interest" description="Disordered" evidence="5">
    <location>
        <begin position="136"/>
        <end position="195"/>
    </location>
</feature>
<feature type="transmembrane region" description="Helical" evidence="6">
    <location>
        <begin position="507"/>
        <end position="528"/>
    </location>
</feature>
<feature type="transmembrane region" description="Helical" evidence="6">
    <location>
        <begin position="586"/>
        <end position="609"/>
    </location>
</feature>
<gene>
    <name evidence="7" type="ORF">ASEP1449_LOCUS12608</name>
</gene>
<evidence type="ECO:0000256" key="6">
    <source>
        <dbReference type="SAM" id="Phobius"/>
    </source>
</evidence>
<feature type="transmembrane region" description="Helical" evidence="6">
    <location>
        <begin position="787"/>
        <end position="808"/>
    </location>
</feature>
<comment type="subcellular location">
    <subcellularLocation>
        <location evidence="1">Membrane</location>
        <topology evidence="1">Multi-pass membrane protein</topology>
    </subcellularLocation>
</comment>
<keyword evidence="4 6" id="KW-0472">Membrane</keyword>
<feature type="region of interest" description="Disordered" evidence="5">
    <location>
        <begin position="667"/>
        <end position="703"/>
    </location>
</feature>
<feature type="transmembrane region" description="Helical" evidence="6">
    <location>
        <begin position="629"/>
        <end position="654"/>
    </location>
</feature>